<gene>
    <name evidence="9" type="ORF">HYE67_000064</name>
</gene>
<feature type="transmembrane region" description="Helical" evidence="7">
    <location>
        <begin position="53"/>
        <end position="75"/>
    </location>
</feature>
<dbReference type="EMBL" id="CP064747">
    <property type="protein sequence ID" value="QPC57833.1"/>
    <property type="molecule type" value="Genomic_DNA"/>
</dbReference>
<keyword evidence="3 7" id="KW-1133">Transmembrane helix</keyword>
<protein>
    <recommendedName>
        <fullName evidence="8">Rhodopsin domain-containing protein</fullName>
    </recommendedName>
</protein>
<evidence type="ECO:0000256" key="7">
    <source>
        <dbReference type="SAM" id="Phobius"/>
    </source>
</evidence>
<dbReference type="GO" id="GO:0016020">
    <property type="term" value="C:membrane"/>
    <property type="evidence" value="ECO:0007669"/>
    <property type="project" value="UniProtKB-SubCell"/>
</dbReference>
<dbReference type="PANTHER" id="PTHR33048:SF47">
    <property type="entry name" value="INTEGRAL MEMBRANE PROTEIN-RELATED"/>
    <property type="match status" value="1"/>
</dbReference>
<dbReference type="Proteomes" id="UP000663297">
    <property type="component" value="Chromosome 1"/>
</dbReference>
<evidence type="ECO:0000256" key="2">
    <source>
        <dbReference type="ARBA" id="ARBA00022692"/>
    </source>
</evidence>
<comment type="subcellular location">
    <subcellularLocation>
        <location evidence="1">Membrane</location>
        <topology evidence="1">Multi-pass membrane protein</topology>
    </subcellularLocation>
</comment>
<feature type="transmembrane region" description="Helical" evidence="7">
    <location>
        <begin position="95"/>
        <end position="117"/>
    </location>
</feature>
<dbReference type="Pfam" id="PF20684">
    <property type="entry name" value="Fung_rhodopsin"/>
    <property type="match status" value="1"/>
</dbReference>
<dbReference type="InterPro" id="IPR052337">
    <property type="entry name" value="SAT4-like"/>
</dbReference>
<sequence>MAITGSESDENAQENKGPVVIAVAIVMIALAILLIGSRLWSRWSIKALGKDDLTAVIALFFIIGTSASIMAMTQYGHGQHIWTLSDDILVLYFRAFWISILFYLQGIYWIKVTILLHYHRIMGKIALRWVCVTAIVLITTWCITQTVMALVQCIPIQAVWDHGIDGKCIPNQPTLWYIHGVVHIVSDFIIILMPLPIIWKLQLPSSQKAFLFSIFSLGFFNIAVSVLRLQWLTPSKDFTWWNVTPASWSLAEMVSGLACACLPTLKPLLYRAKTWFPRTRFGDSTICLQDDGCDRNIELNTTIIGGKDTSSDRRTQPSMDADENERNTR</sequence>
<evidence type="ECO:0000256" key="3">
    <source>
        <dbReference type="ARBA" id="ARBA00022989"/>
    </source>
</evidence>
<name>A0A7S8HQV9_FUSCU</name>
<evidence type="ECO:0000256" key="6">
    <source>
        <dbReference type="SAM" id="MobiDB-lite"/>
    </source>
</evidence>
<evidence type="ECO:0000256" key="4">
    <source>
        <dbReference type="ARBA" id="ARBA00023136"/>
    </source>
</evidence>
<feature type="region of interest" description="Disordered" evidence="6">
    <location>
        <begin position="304"/>
        <end position="329"/>
    </location>
</feature>
<feature type="transmembrane region" description="Helical" evidence="7">
    <location>
        <begin position="209"/>
        <end position="229"/>
    </location>
</feature>
<feature type="transmembrane region" description="Helical" evidence="7">
    <location>
        <begin position="20"/>
        <end position="41"/>
    </location>
</feature>
<dbReference type="InterPro" id="IPR049326">
    <property type="entry name" value="Rhodopsin_dom_fungi"/>
</dbReference>
<evidence type="ECO:0000313" key="10">
    <source>
        <dbReference type="Proteomes" id="UP000663297"/>
    </source>
</evidence>
<evidence type="ECO:0000256" key="1">
    <source>
        <dbReference type="ARBA" id="ARBA00004141"/>
    </source>
</evidence>
<feature type="transmembrane region" description="Helical" evidence="7">
    <location>
        <begin position="249"/>
        <end position="270"/>
    </location>
</feature>
<evidence type="ECO:0000256" key="5">
    <source>
        <dbReference type="ARBA" id="ARBA00038359"/>
    </source>
</evidence>
<feature type="transmembrane region" description="Helical" evidence="7">
    <location>
        <begin position="129"/>
        <end position="151"/>
    </location>
</feature>
<accession>A0A7S8HQV9</accession>
<keyword evidence="2 7" id="KW-0812">Transmembrane</keyword>
<organism evidence="9 10">
    <name type="scientific">Fusarium culmorum</name>
    <dbReference type="NCBI Taxonomy" id="5516"/>
    <lineage>
        <taxon>Eukaryota</taxon>
        <taxon>Fungi</taxon>
        <taxon>Dikarya</taxon>
        <taxon>Ascomycota</taxon>
        <taxon>Pezizomycotina</taxon>
        <taxon>Sordariomycetes</taxon>
        <taxon>Hypocreomycetidae</taxon>
        <taxon>Hypocreales</taxon>
        <taxon>Nectriaceae</taxon>
        <taxon>Fusarium</taxon>
    </lineage>
</organism>
<proteinExistence type="inferred from homology"/>
<dbReference type="PANTHER" id="PTHR33048">
    <property type="entry name" value="PTH11-LIKE INTEGRAL MEMBRANE PROTEIN (AFU_ORTHOLOGUE AFUA_5G11245)"/>
    <property type="match status" value="1"/>
</dbReference>
<keyword evidence="4 7" id="KW-0472">Membrane</keyword>
<feature type="domain" description="Rhodopsin" evidence="8">
    <location>
        <begin position="38"/>
        <end position="270"/>
    </location>
</feature>
<evidence type="ECO:0000313" key="9">
    <source>
        <dbReference type="EMBL" id="QPC57833.1"/>
    </source>
</evidence>
<dbReference type="AlphaFoldDB" id="A0A7S8HQV9"/>
<feature type="transmembrane region" description="Helical" evidence="7">
    <location>
        <begin position="176"/>
        <end position="197"/>
    </location>
</feature>
<evidence type="ECO:0000259" key="8">
    <source>
        <dbReference type="Pfam" id="PF20684"/>
    </source>
</evidence>
<reference evidence="9" key="1">
    <citation type="submission" date="2020-11" db="EMBL/GenBank/DDBJ databases">
        <title>The chromosome-scale genome resource for two endophytic Fusarium species: F. culmorum and F. pseudograminearum.</title>
        <authorList>
            <person name="Yuan Z."/>
        </authorList>
    </citation>
    <scope>NUCLEOTIDE SEQUENCE</scope>
    <source>
        <strain evidence="9">Class2-1B</strain>
    </source>
</reference>
<comment type="similarity">
    <text evidence="5">Belongs to the SAT4 family.</text>
</comment>